<organism evidence="2 3">
    <name type="scientific">Aphis glycines</name>
    <name type="common">Soybean aphid</name>
    <dbReference type="NCBI Taxonomy" id="307491"/>
    <lineage>
        <taxon>Eukaryota</taxon>
        <taxon>Metazoa</taxon>
        <taxon>Ecdysozoa</taxon>
        <taxon>Arthropoda</taxon>
        <taxon>Hexapoda</taxon>
        <taxon>Insecta</taxon>
        <taxon>Pterygota</taxon>
        <taxon>Neoptera</taxon>
        <taxon>Paraneoptera</taxon>
        <taxon>Hemiptera</taxon>
        <taxon>Sternorrhyncha</taxon>
        <taxon>Aphidomorpha</taxon>
        <taxon>Aphidoidea</taxon>
        <taxon>Aphididae</taxon>
        <taxon>Aphidini</taxon>
        <taxon>Aphis</taxon>
        <taxon>Aphis</taxon>
    </lineage>
</organism>
<evidence type="ECO:0000256" key="1">
    <source>
        <dbReference type="SAM" id="Phobius"/>
    </source>
</evidence>
<keyword evidence="1" id="KW-0472">Membrane</keyword>
<keyword evidence="1" id="KW-1133">Transmembrane helix</keyword>
<accession>A0A6G0TMG3</accession>
<protein>
    <submittedName>
        <fullName evidence="2">Uncharacterized protein</fullName>
    </submittedName>
</protein>
<name>A0A6G0TMG3_APHGL</name>
<keyword evidence="1" id="KW-0812">Transmembrane</keyword>
<sequence>MTGKQNKNKEVLNLNPIIVDRYHCIVVGEKSGLCFNDFNTLSSFIFVYFDSAEKIIYDLYFLKNKNVNNRLSTFKGKFMENFLLNFLTLGRVYTVSSCMMDDGASNMQGYILIQGVQAHNSYKLSNIQKCYSYIVQLIFSIWLFQVQPNLIVLFFFQYTKRSDVLEEMVEKIEFELTVKRLCKRQTNSANPSTDKNVTLDIENYCRITIFLPCLEYFLNELQ</sequence>
<evidence type="ECO:0000313" key="2">
    <source>
        <dbReference type="EMBL" id="KAE9535259.1"/>
    </source>
</evidence>
<dbReference type="Proteomes" id="UP000475862">
    <property type="component" value="Unassembled WGS sequence"/>
</dbReference>
<evidence type="ECO:0000313" key="3">
    <source>
        <dbReference type="Proteomes" id="UP000475862"/>
    </source>
</evidence>
<comment type="caution">
    <text evidence="2">The sequence shown here is derived from an EMBL/GenBank/DDBJ whole genome shotgun (WGS) entry which is preliminary data.</text>
</comment>
<dbReference type="AlphaFoldDB" id="A0A6G0TMG3"/>
<feature type="transmembrane region" description="Helical" evidence="1">
    <location>
        <begin position="133"/>
        <end position="156"/>
    </location>
</feature>
<keyword evidence="3" id="KW-1185">Reference proteome</keyword>
<proteinExistence type="predicted"/>
<gene>
    <name evidence="2" type="ORF">AGLY_007992</name>
</gene>
<dbReference type="EMBL" id="VYZN01000026">
    <property type="protein sequence ID" value="KAE9535259.1"/>
    <property type="molecule type" value="Genomic_DNA"/>
</dbReference>
<reference evidence="2 3" key="1">
    <citation type="submission" date="2019-08" db="EMBL/GenBank/DDBJ databases">
        <title>The genome of the soybean aphid Biotype 1, its phylome, world population structure and adaptation to the North American continent.</title>
        <authorList>
            <person name="Giordano R."/>
            <person name="Donthu R.K."/>
            <person name="Hernandez A.G."/>
            <person name="Wright C.L."/>
            <person name="Zimin A.V."/>
        </authorList>
    </citation>
    <scope>NUCLEOTIDE SEQUENCE [LARGE SCALE GENOMIC DNA]</scope>
    <source>
        <tissue evidence="2">Whole aphids</tissue>
    </source>
</reference>